<sequence>MSQFDSLYAYLRQVFDASVFDNTYFDTWMSDIRLLPAMKNMGLGQMRMGIRQYNAVFDWQRWPWRQIDPDLLLCALLIWRDEQANDLHRQLELDAPDISVEPTDDNVAEVTISMPLADAIILIPDESGLITMNGSRYRLDKPEIWVAEDIAVSAVRSEG</sequence>
<protein>
    <recommendedName>
        <fullName evidence="2">Phage protein</fullName>
    </recommendedName>
</protein>
<comment type="caution">
    <text evidence="1">The sequence shown here is derived from an EMBL/GenBank/DDBJ whole genome shotgun (WGS) entry which is preliminary data.</text>
</comment>
<dbReference type="EMBL" id="MLTE01000010">
    <property type="protein sequence ID" value="OHJ51194.1"/>
    <property type="molecule type" value="Genomic_DNA"/>
</dbReference>
<dbReference type="Pfam" id="PF06891">
    <property type="entry name" value="P2_Phage_GpR"/>
    <property type="match status" value="1"/>
</dbReference>
<dbReference type="AlphaFoldDB" id="A0A3F3J342"/>
<dbReference type="Proteomes" id="UP000866740">
    <property type="component" value="Unassembled WGS sequence"/>
</dbReference>
<reference evidence="1" key="1">
    <citation type="submission" date="2016-09" db="EMBL/GenBank/DDBJ databases">
        <title>Whole genome sequencing of Salmonella enterica.</title>
        <authorList>
            <person name="Bell R."/>
        </authorList>
    </citation>
    <scope>NUCLEOTIDE SEQUENCE [LARGE SCALE GENOMIC DNA]</scope>
    <source>
        <strain evidence="1">CFSAN044929</strain>
    </source>
</reference>
<gene>
    <name evidence="1" type="ORF">A7S51_15855</name>
</gene>
<evidence type="ECO:0000313" key="1">
    <source>
        <dbReference type="EMBL" id="OHJ51194.1"/>
    </source>
</evidence>
<dbReference type="RefSeq" id="WP_070802004.1">
    <property type="nucleotide sequence ID" value="NZ_MLTE01000010.1"/>
</dbReference>
<organism evidence="1">
    <name type="scientific">Salmonella enterica</name>
    <name type="common">Salmonella choleraesuis</name>
    <dbReference type="NCBI Taxonomy" id="28901"/>
    <lineage>
        <taxon>Bacteria</taxon>
        <taxon>Pseudomonadati</taxon>
        <taxon>Pseudomonadota</taxon>
        <taxon>Gammaproteobacteria</taxon>
        <taxon>Enterobacterales</taxon>
        <taxon>Enterobacteriaceae</taxon>
        <taxon>Salmonella</taxon>
    </lineage>
</organism>
<evidence type="ECO:0008006" key="2">
    <source>
        <dbReference type="Google" id="ProtNLM"/>
    </source>
</evidence>
<accession>A0A3F3J342</accession>
<dbReference type="InterPro" id="IPR009678">
    <property type="entry name" value="Phage_tail_completion_R"/>
</dbReference>
<name>A0A3F3J342_SALER</name>
<proteinExistence type="predicted"/>